<dbReference type="FunFam" id="1.20.1050.10:FF:000017">
    <property type="entry name" value="Maleylacetoacetate isomerase"/>
    <property type="match status" value="1"/>
</dbReference>
<dbReference type="InterPro" id="IPR040079">
    <property type="entry name" value="Glutathione_S-Trfase"/>
</dbReference>
<name>A0A0Q2XSX8_VIBFU</name>
<dbReference type="PROSITE" id="PS50404">
    <property type="entry name" value="GST_NTER"/>
    <property type="match status" value="1"/>
</dbReference>
<dbReference type="InterPro" id="IPR010987">
    <property type="entry name" value="Glutathione-S-Trfase_C-like"/>
</dbReference>
<evidence type="ECO:0000313" key="4">
    <source>
        <dbReference type="EMBL" id="KQH84268.1"/>
    </source>
</evidence>
<feature type="domain" description="GST N-terminal" evidence="2">
    <location>
        <begin position="2"/>
        <end position="85"/>
    </location>
</feature>
<dbReference type="GO" id="GO:0006749">
    <property type="term" value="P:glutathione metabolic process"/>
    <property type="evidence" value="ECO:0007669"/>
    <property type="project" value="TreeGrafter"/>
</dbReference>
<sequence>MSERQLYGYWRSSAAYRVRIALHLKGLAYTHCPVHLVKEGGEQHSAAYHQLNPSELVPTLVDGKVTLSQSLAIIEYLDDVYPQMPLIPRSGHKKYQVLSLAHDIAMDIHPINNLRVLQYLSSELAVNDEQKAEWYRHWVQVGFAAFEEKLNTRAGAFCVGDELSLADVCLVPQVYNAERFGVDMTPYPQIARISESLRHIPGFIKAAPERQPDSQ</sequence>
<evidence type="ECO:0000259" key="2">
    <source>
        <dbReference type="PROSITE" id="PS50404"/>
    </source>
</evidence>
<dbReference type="GO" id="GO:0006559">
    <property type="term" value="P:L-phenylalanine catabolic process"/>
    <property type="evidence" value="ECO:0007669"/>
    <property type="project" value="TreeGrafter"/>
</dbReference>
<dbReference type="FunFam" id="3.40.30.10:FF:000293">
    <property type="entry name" value="Maleylacetoacetate isomerase MaiA"/>
    <property type="match status" value="1"/>
</dbReference>
<dbReference type="Proteomes" id="UP000051221">
    <property type="component" value="Unassembled WGS sequence"/>
</dbReference>
<dbReference type="InParanoid" id="A0A0Q2XSX8"/>
<proteinExistence type="inferred from homology"/>
<evidence type="ECO:0000313" key="5">
    <source>
        <dbReference type="Proteomes" id="UP000051221"/>
    </source>
</evidence>
<dbReference type="InterPro" id="IPR034333">
    <property type="entry name" value="GST_Zeta_N"/>
</dbReference>
<protein>
    <submittedName>
        <fullName evidence="4">Maleylacetoacetate isomerase</fullName>
    </submittedName>
</protein>
<dbReference type="AlphaFoldDB" id="A0A0Q2XSX8"/>
<accession>A0A0Q2XSX8</accession>
<dbReference type="Gene3D" id="1.20.1050.10">
    <property type="match status" value="1"/>
</dbReference>
<dbReference type="SUPFAM" id="SSF52833">
    <property type="entry name" value="Thioredoxin-like"/>
    <property type="match status" value="1"/>
</dbReference>
<organism evidence="4 5">
    <name type="scientific">Vibrio furnissii</name>
    <dbReference type="NCBI Taxonomy" id="29494"/>
    <lineage>
        <taxon>Bacteria</taxon>
        <taxon>Pseudomonadati</taxon>
        <taxon>Pseudomonadota</taxon>
        <taxon>Gammaproteobacteria</taxon>
        <taxon>Vibrionales</taxon>
        <taxon>Vibrionaceae</taxon>
        <taxon>Vibrio</taxon>
    </lineage>
</organism>
<dbReference type="CDD" id="cd03191">
    <property type="entry name" value="GST_C_Zeta"/>
    <property type="match status" value="1"/>
</dbReference>
<dbReference type="PANTHER" id="PTHR42673:SF21">
    <property type="entry name" value="GLUTATHIONE S-TRANSFERASE YFCF"/>
    <property type="match status" value="1"/>
</dbReference>
<dbReference type="CDD" id="cd03042">
    <property type="entry name" value="GST_N_Zeta"/>
    <property type="match status" value="1"/>
</dbReference>
<dbReference type="InterPro" id="IPR036282">
    <property type="entry name" value="Glutathione-S-Trfase_C_sf"/>
</dbReference>
<dbReference type="Pfam" id="PF14497">
    <property type="entry name" value="GST_C_3"/>
    <property type="match status" value="1"/>
</dbReference>
<dbReference type="Gene3D" id="3.40.30.10">
    <property type="entry name" value="Glutaredoxin"/>
    <property type="match status" value="1"/>
</dbReference>
<dbReference type="GO" id="GO:0004364">
    <property type="term" value="F:glutathione transferase activity"/>
    <property type="evidence" value="ECO:0007669"/>
    <property type="project" value="TreeGrafter"/>
</dbReference>
<dbReference type="GO" id="GO:0005737">
    <property type="term" value="C:cytoplasm"/>
    <property type="evidence" value="ECO:0007669"/>
    <property type="project" value="InterPro"/>
</dbReference>
<comment type="caution">
    <text evidence="4">The sequence shown here is derived from an EMBL/GenBank/DDBJ whole genome shotgun (WGS) entry which is preliminary data.</text>
</comment>
<dbReference type="InterPro" id="IPR036249">
    <property type="entry name" value="Thioredoxin-like_sf"/>
</dbReference>
<dbReference type="InterPro" id="IPR034330">
    <property type="entry name" value="GST_Zeta_C"/>
</dbReference>
<gene>
    <name evidence="4" type="ORF">AMR76_18750</name>
</gene>
<dbReference type="NCBIfam" id="TIGR01262">
    <property type="entry name" value="maiA"/>
    <property type="match status" value="1"/>
</dbReference>
<dbReference type="Pfam" id="PF13417">
    <property type="entry name" value="GST_N_3"/>
    <property type="match status" value="1"/>
</dbReference>
<evidence type="ECO:0000256" key="1">
    <source>
        <dbReference type="ARBA" id="ARBA00010007"/>
    </source>
</evidence>
<reference evidence="4 5" key="1">
    <citation type="submission" date="2015-08" db="EMBL/GenBank/DDBJ databases">
        <title>Antibacterial properties of a collection of Vibrionaceae strains.</title>
        <authorList>
            <person name="Giubergia S."/>
        </authorList>
    </citation>
    <scope>NUCLEOTIDE SEQUENCE [LARGE SCALE GENOMIC DNA]</scope>
    <source>
        <strain evidence="4 5">S0821</strain>
    </source>
</reference>
<keyword evidence="4" id="KW-0413">Isomerase</keyword>
<dbReference type="InterPro" id="IPR005955">
    <property type="entry name" value="GST_Zeta"/>
</dbReference>
<feature type="domain" description="GST C-terminal" evidence="3">
    <location>
        <begin position="90"/>
        <end position="215"/>
    </location>
</feature>
<dbReference type="SFLD" id="SFLDG00358">
    <property type="entry name" value="Main_(cytGST)"/>
    <property type="match status" value="1"/>
</dbReference>
<dbReference type="GO" id="GO:0016034">
    <property type="term" value="F:maleylacetoacetate isomerase activity"/>
    <property type="evidence" value="ECO:0007669"/>
    <property type="project" value="TreeGrafter"/>
</dbReference>
<keyword evidence="5" id="KW-1185">Reference proteome</keyword>
<dbReference type="SUPFAM" id="SSF47616">
    <property type="entry name" value="GST C-terminal domain-like"/>
    <property type="match status" value="1"/>
</dbReference>
<dbReference type="InterPro" id="IPR004045">
    <property type="entry name" value="Glutathione_S-Trfase_N"/>
</dbReference>
<dbReference type="SFLD" id="SFLDS00019">
    <property type="entry name" value="Glutathione_Transferase_(cytos"/>
    <property type="match status" value="1"/>
</dbReference>
<dbReference type="EMBL" id="LKHS01000020">
    <property type="protein sequence ID" value="KQH84268.1"/>
    <property type="molecule type" value="Genomic_DNA"/>
</dbReference>
<dbReference type="PROSITE" id="PS50405">
    <property type="entry name" value="GST_CTER"/>
    <property type="match status" value="1"/>
</dbReference>
<comment type="similarity">
    <text evidence="1">Belongs to the GST superfamily. Zeta family.</text>
</comment>
<evidence type="ECO:0000259" key="3">
    <source>
        <dbReference type="PROSITE" id="PS50405"/>
    </source>
</evidence>
<dbReference type="RefSeq" id="WP_055466852.1">
    <property type="nucleotide sequence ID" value="NZ_LKHS01000020.1"/>
</dbReference>
<dbReference type="PANTHER" id="PTHR42673">
    <property type="entry name" value="MALEYLACETOACETATE ISOMERASE"/>
    <property type="match status" value="1"/>
</dbReference>
<dbReference type="InterPro" id="IPR004046">
    <property type="entry name" value="GST_C"/>
</dbReference>